<name>A0AAJ0BT04_9PEZI</name>
<feature type="region of interest" description="Disordered" evidence="1">
    <location>
        <begin position="15"/>
        <end position="47"/>
    </location>
</feature>
<protein>
    <submittedName>
        <fullName evidence="2">Uncharacterized protein</fullName>
    </submittedName>
</protein>
<evidence type="ECO:0000256" key="1">
    <source>
        <dbReference type="SAM" id="MobiDB-lite"/>
    </source>
</evidence>
<accession>A0AAJ0BT04</accession>
<dbReference type="EMBL" id="MU839827">
    <property type="protein sequence ID" value="KAK1761481.1"/>
    <property type="molecule type" value="Genomic_DNA"/>
</dbReference>
<proteinExistence type="predicted"/>
<evidence type="ECO:0000313" key="2">
    <source>
        <dbReference type="EMBL" id="KAK1761481.1"/>
    </source>
</evidence>
<dbReference type="AlphaFoldDB" id="A0AAJ0BT04"/>
<dbReference type="Proteomes" id="UP001239445">
    <property type="component" value="Unassembled WGS sequence"/>
</dbReference>
<organism evidence="2 3">
    <name type="scientific">Echria macrotheca</name>
    <dbReference type="NCBI Taxonomy" id="438768"/>
    <lineage>
        <taxon>Eukaryota</taxon>
        <taxon>Fungi</taxon>
        <taxon>Dikarya</taxon>
        <taxon>Ascomycota</taxon>
        <taxon>Pezizomycotina</taxon>
        <taxon>Sordariomycetes</taxon>
        <taxon>Sordariomycetidae</taxon>
        <taxon>Sordariales</taxon>
        <taxon>Schizotheciaceae</taxon>
        <taxon>Echria</taxon>
    </lineage>
</organism>
<keyword evidence="3" id="KW-1185">Reference proteome</keyword>
<comment type="caution">
    <text evidence="2">The sequence shown here is derived from an EMBL/GenBank/DDBJ whole genome shotgun (WGS) entry which is preliminary data.</text>
</comment>
<gene>
    <name evidence="2" type="ORF">QBC47DRAFT_370240</name>
</gene>
<evidence type="ECO:0000313" key="3">
    <source>
        <dbReference type="Proteomes" id="UP001239445"/>
    </source>
</evidence>
<reference evidence="2" key="1">
    <citation type="submission" date="2023-06" db="EMBL/GenBank/DDBJ databases">
        <title>Genome-scale phylogeny and comparative genomics of the fungal order Sordariales.</title>
        <authorList>
            <consortium name="Lawrence Berkeley National Laboratory"/>
            <person name="Hensen N."/>
            <person name="Bonometti L."/>
            <person name="Westerberg I."/>
            <person name="Brannstrom I.O."/>
            <person name="Guillou S."/>
            <person name="Cros-Aarteil S."/>
            <person name="Calhoun S."/>
            <person name="Haridas S."/>
            <person name="Kuo A."/>
            <person name="Mondo S."/>
            <person name="Pangilinan J."/>
            <person name="Riley R."/>
            <person name="Labutti K."/>
            <person name="Andreopoulos B."/>
            <person name="Lipzen A."/>
            <person name="Chen C."/>
            <person name="Yanf M."/>
            <person name="Daum C."/>
            <person name="Ng V."/>
            <person name="Clum A."/>
            <person name="Steindorff A."/>
            <person name="Ohm R."/>
            <person name="Martin F."/>
            <person name="Silar P."/>
            <person name="Natvig D."/>
            <person name="Lalanne C."/>
            <person name="Gautier V."/>
            <person name="Ament-Velasquez S.L."/>
            <person name="Kruys A."/>
            <person name="Hutchinson M.I."/>
            <person name="Powell A.J."/>
            <person name="Barry K."/>
            <person name="Miller A.N."/>
            <person name="Grigoriev I.V."/>
            <person name="Debuchy R."/>
            <person name="Gladieux P."/>
            <person name="Thoren M.H."/>
            <person name="Johannesson H."/>
        </authorList>
    </citation>
    <scope>NUCLEOTIDE SEQUENCE</scope>
    <source>
        <strain evidence="2">PSN4</strain>
    </source>
</reference>
<sequence>MLRPPEVFQIYNDALPASSQPQTPQHLPEARHQSRLRGSYTVPARQSSRYVTRRPVGLFGRRRPDLSPPGLQAPGFTGLYGGIENTDDSALFQHGRLDLETTRSRAPSLANE</sequence>